<keyword evidence="16" id="KW-1185">Reference proteome</keyword>
<evidence type="ECO:0000256" key="4">
    <source>
        <dbReference type="ARBA" id="ARBA00022741"/>
    </source>
</evidence>
<dbReference type="EMBL" id="QWET01000001">
    <property type="protein sequence ID" value="RIH67219.1"/>
    <property type="molecule type" value="Genomic_DNA"/>
</dbReference>
<evidence type="ECO:0000313" key="16">
    <source>
        <dbReference type="Proteomes" id="UP000266441"/>
    </source>
</evidence>
<dbReference type="SUPFAM" id="SSF53623">
    <property type="entry name" value="MurD-like peptide ligases, catalytic domain"/>
    <property type="match status" value="1"/>
</dbReference>
<dbReference type="GO" id="GO:0047480">
    <property type="term" value="F:UDP-N-acetylmuramoyl-tripeptide-D-alanyl-D-alanine ligase activity"/>
    <property type="evidence" value="ECO:0007669"/>
    <property type="project" value="UniProtKB-UniRule"/>
</dbReference>
<protein>
    <recommendedName>
        <fullName evidence="10 11">UDP-N-acetylmuramoyl-tripeptide--D-alanyl-D-alanine ligase</fullName>
        <ecNumber evidence="10 11">6.3.2.10</ecNumber>
    </recommendedName>
    <alternativeName>
        <fullName evidence="10">D-alanyl-D-alanine-adding enzyme</fullName>
    </alternativeName>
</protein>
<dbReference type="HAMAP" id="MF_02019">
    <property type="entry name" value="MurF"/>
    <property type="match status" value="1"/>
</dbReference>
<feature type="domain" description="Mur ligase central" evidence="14">
    <location>
        <begin position="95"/>
        <end position="278"/>
    </location>
</feature>
<organism evidence="15 16">
    <name type="scientific">Mariniphaga sediminis</name>
    <dbReference type="NCBI Taxonomy" id="1628158"/>
    <lineage>
        <taxon>Bacteria</taxon>
        <taxon>Pseudomonadati</taxon>
        <taxon>Bacteroidota</taxon>
        <taxon>Bacteroidia</taxon>
        <taxon>Marinilabiliales</taxon>
        <taxon>Prolixibacteraceae</taxon>
        <taxon>Mariniphaga</taxon>
    </lineage>
</organism>
<dbReference type="InterPro" id="IPR013221">
    <property type="entry name" value="Mur_ligase_cen"/>
</dbReference>
<evidence type="ECO:0000256" key="5">
    <source>
        <dbReference type="ARBA" id="ARBA00022840"/>
    </source>
</evidence>
<feature type="binding site" evidence="10">
    <location>
        <begin position="97"/>
        <end position="103"/>
    </location>
    <ligand>
        <name>ATP</name>
        <dbReference type="ChEBI" id="CHEBI:30616"/>
    </ligand>
</feature>
<evidence type="ECO:0000256" key="11">
    <source>
        <dbReference type="RuleBase" id="RU004136"/>
    </source>
</evidence>
<dbReference type="Gene3D" id="3.40.1390.10">
    <property type="entry name" value="MurE/MurF, N-terminal domain"/>
    <property type="match status" value="1"/>
</dbReference>
<keyword evidence="1 10" id="KW-0963">Cytoplasm</keyword>
<dbReference type="GO" id="GO:0071555">
    <property type="term" value="P:cell wall organization"/>
    <property type="evidence" value="ECO:0007669"/>
    <property type="project" value="UniProtKB-KW"/>
</dbReference>
<evidence type="ECO:0000256" key="6">
    <source>
        <dbReference type="ARBA" id="ARBA00022960"/>
    </source>
</evidence>
<dbReference type="RefSeq" id="WP_119348243.1">
    <property type="nucleotide sequence ID" value="NZ_QWET01000001.1"/>
</dbReference>
<proteinExistence type="inferred from homology"/>
<keyword evidence="6 10" id="KW-0133">Cell shape</keyword>
<sequence>MTIEQIYRLFLSNPRIETDSRKIGGGDIFFALKGEKFNGNQFASEALKRGAVCAFIDEKEFHRPGKTVLVENVLKTLQDLAHFHRKQLNLPIVAITGSNGKTTTKELIASVLASRYRVFATEGNLNNHIGVPLTLLQMDKTTEIGVVEMGANHPGEIGELCSIADPDFGIITNIGRAHLEGFGSFETIKKTKAELFHHLKKKKGIIFYNIENPVLTQLVDDYPGRVSFGEKNADFIGEPVLSPPFIHARVNFPKGALYLNTQLTGRYNFENVLAAACIGHYFKVDPLDIQAAIKKYHPQNNRSQLVEKRRVKIIMDAYNANPTSMQASIESFVSAFQSHRFLILGDMLELGCYSPAEHTAILEQIKKYTFDAVFLVGPLFSEAAKDYPFHTFPNSSELCQYLSQNPIKKGTVLVKGSRGIQLEKVLGFF</sequence>
<evidence type="ECO:0000256" key="1">
    <source>
        <dbReference type="ARBA" id="ARBA00022490"/>
    </source>
</evidence>
<comment type="subcellular location">
    <subcellularLocation>
        <location evidence="10 11">Cytoplasm</location>
    </subcellularLocation>
</comment>
<accession>A0A399D6I5</accession>
<evidence type="ECO:0000259" key="14">
    <source>
        <dbReference type="Pfam" id="PF08245"/>
    </source>
</evidence>
<dbReference type="GO" id="GO:0009252">
    <property type="term" value="P:peptidoglycan biosynthetic process"/>
    <property type="evidence" value="ECO:0007669"/>
    <property type="project" value="UniProtKB-UniRule"/>
</dbReference>
<evidence type="ECO:0000256" key="9">
    <source>
        <dbReference type="ARBA" id="ARBA00023316"/>
    </source>
</evidence>
<keyword evidence="2 10" id="KW-0436">Ligase</keyword>
<dbReference type="InterPro" id="IPR036565">
    <property type="entry name" value="Mur-like_cat_sf"/>
</dbReference>
<comment type="catalytic activity">
    <reaction evidence="10 11">
        <text>D-alanyl-D-alanine + UDP-N-acetyl-alpha-D-muramoyl-L-alanyl-gamma-D-glutamyl-meso-2,6-diaminopimelate + ATP = UDP-N-acetyl-alpha-D-muramoyl-L-alanyl-gamma-D-glutamyl-meso-2,6-diaminopimeloyl-D-alanyl-D-alanine + ADP + phosphate + H(+)</text>
        <dbReference type="Rhea" id="RHEA:28374"/>
        <dbReference type="ChEBI" id="CHEBI:15378"/>
        <dbReference type="ChEBI" id="CHEBI:30616"/>
        <dbReference type="ChEBI" id="CHEBI:43474"/>
        <dbReference type="ChEBI" id="CHEBI:57822"/>
        <dbReference type="ChEBI" id="CHEBI:61386"/>
        <dbReference type="ChEBI" id="CHEBI:83905"/>
        <dbReference type="ChEBI" id="CHEBI:456216"/>
        <dbReference type="EC" id="6.3.2.10"/>
    </reaction>
</comment>
<dbReference type="Proteomes" id="UP000266441">
    <property type="component" value="Unassembled WGS sequence"/>
</dbReference>
<evidence type="ECO:0000256" key="3">
    <source>
        <dbReference type="ARBA" id="ARBA00022618"/>
    </source>
</evidence>
<dbReference type="GO" id="GO:0008766">
    <property type="term" value="F:UDP-N-acetylmuramoylalanyl-D-glutamyl-2,6-diaminopimelate-D-alanyl-D-alanine ligase activity"/>
    <property type="evidence" value="ECO:0007669"/>
    <property type="project" value="RHEA"/>
</dbReference>
<evidence type="ECO:0000256" key="8">
    <source>
        <dbReference type="ARBA" id="ARBA00023306"/>
    </source>
</evidence>
<keyword evidence="8 10" id="KW-0131">Cell cycle</keyword>
<dbReference type="OrthoDB" id="9801978at2"/>
<evidence type="ECO:0000259" key="12">
    <source>
        <dbReference type="Pfam" id="PF01225"/>
    </source>
</evidence>
<dbReference type="GO" id="GO:0005737">
    <property type="term" value="C:cytoplasm"/>
    <property type="evidence" value="ECO:0007669"/>
    <property type="project" value="UniProtKB-SubCell"/>
</dbReference>
<dbReference type="Gene3D" id="3.40.1190.10">
    <property type="entry name" value="Mur-like, catalytic domain"/>
    <property type="match status" value="1"/>
</dbReference>
<dbReference type="PANTHER" id="PTHR43024:SF1">
    <property type="entry name" value="UDP-N-ACETYLMURAMOYL-TRIPEPTIDE--D-ALANYL-D-ALANINE LIGASE"/>
    <property type="match status" value="1"/>
</dbReference>
<keyword evidence="3 10" id="KW-0132">Cell division</keyword>
<evidence type="ECO:0000256" key="2">
    <source>
        <dbReference type="ARBA" id="ARBA00022598"/>
    </source>
</evidence>
<dbReference type="Pfam" id="PF01225">
    <property type="entry name" value="Mur_ligase"/>
    <property type="match status" value="1"/>
</dbReference>
<keyword evidence="5 10" id="KW-0067">ATP-binding</keyword>
<evidence type="ECO:0000256" key="10">
    <source>
        <dbReference type="HAMAP-Rule" id="MF_02019"/>
    </source>
</evidence>
<dbReference type="Gene3D" id="3.90.190.20">
    <property type="entry name" value="Mur ligase, C-terminal domain"/>
    <property type="match status" value="1"/>
</dbReference>
<dbReference type="GO" id="GO:0051301">
    <property type="term" value="P:cell division"/>
    <property type="evidence" value="ECO:0007669"/>
    <property type="project" value="UniProtKB-KW"/>
</dbReference>
<reference evidence="15 16" key="1">
    <citation type="journal article" date="2015" name="Int. J. Syst. Evol. Microbiol.">
        <title>Mariniphaga sediminis sp. nov., isolated from coastal sediment.</title>
        <authorList>
            <person name="Wang F.Q."/>
            <person name="Shen Q.Y."/>
            <person name="Chen G.J."/>
            <person name="Du Z.J."/>
        </authorList>
    </citation>
    <scope>NUCLEOTIDE SEQUENCE [LARGE SCALE GENOMIC DNA]</scope>
    <source>
        <strain evidence="15 16">SY21</strain>
    </source>
</reference>
<feature type="domain" description="Mur ligase N-terminal catalytic" evidence="12">
    <location>
        <begin position="16"/>
        <end position="60"/>
    </location>
</feature>
<dbReference type="Pfam" id="PF02875">
    <property type="entry name" value="Mur_ligase_C"/>
    <property type="match status" value="1"/>
</dbReference>
<dbReference type="InterPro" id="IPR036615">
    <property type="entry name" value="Mur_ligase_C_dom_sf"/>
</dbReference>
<evidence type="ECO:0000313" key="15">
    <source>
        <dbReference type="EMBL" id="RIH67219.1"/>
    </source>
</evidence>
<dbReference type="AlphaFoldDB" id="A0A399D6I5"/>
<dbReference type="InterPro" id="IPR035911">
    <property type="entry name" value="MurE/MurF_N"/>
</dbReference>
<dbReference type="InterPro" id="IPR051046">
    <property type="entry name" value="MurCDEF_CellWall_CoF430Synth"/>
</dbReference>
<evidence type="ECO:0000259" key="13">
    <source>
        <dbReference type="Pfam" id="PF02875"/>
    </source>
</evidence>
<dbReference type="EC" id="6.3.2.10" evidence="10 11"/>
<dbReference type="InterPro" id="IPR005863">
    <property type="entry name" value="UDP-N-AcMur_synth"/>
</dbReference>
<feature type="domain" description="Mur ligase C-terminal" evidence="13">
    <location>
        <begin position="302"/>
        <end position="418"/>
    </location>
</feature>
<dbReference type="PANTHER" id="PTHR43024">
    <property type="entry name" value="UDP-N-ACETYLMURAMOYL-TRIPEPTIDE--D-ALANYL-D-ALANINE LIGASE"/>
    <property type="match status" value="1"/>
</dbReference>
<keyword evidence="4 10" id="KW-0547">Nucleotide-binding</keyword>
<comment type="caution">
    <text evidence="15">The sequence shown here is derived from an EMBL/GenBank/DDBJ whole genome shotgun (WGS) entry which is preliminary data.</text>
</comment>
<dbReference type="InterPro" id="IPR004101">
    <property type="entry name" value="Mur_ligase_C"/>
</dbReference>
<evidence type="ECO:0000256" key="7">
    <source>
        <dbReference type="ARBA" id="ARBA00022984"/>
    </source>
</evidence>
<dbReference type="SUPFAM" id="SSF53244">
    <property type="entry name" value="MurD-like peptide ligases, peptide-binding domain"/>
    <property type="match status" value="1"/>
</dbReference>
<comment type="pathway">
    <text evidence="10 11">Cell wall biogenesis; peptidoglycan biosynthesis.</text>
</comment>
<keyword evidence="7 10" id="KW-0573">Peptidoglycan synthesis</keyword>
<dbReference type="GO" id="GO:0005524">
    <property type="term" value="F:ATP binding"/>
    <property type="evidence" value="ECO:0007669"/>
    <property type="project" value="UniProtKB-UniRule"/>
</dbReference>
<dbReference type="NCBIfam" id="TIGR01143">
    <property type="entry name" value="murF"/>
    <property type="match status" value="1"/>
</dbReference>
<dbReference type="InterPro" id="IPR000713">
    <property type="entry name" value="Mur_ligase_N"/>
</dbReference>
<dbReference type="SUPFAM" id="SSF63418">
    <property type="entry name" value="MurE/MurF N-terminal domain"/>
    <property type="match status" value="1"/>
</dbReference>
<keyword evidence="9 10" id="KW-0961">Cell wall biogenesis/degradation</keyword>
<comment type="similarity">
    <text evidence="10">Belongs to the MurCDEF family. MurF subfamily.</text>
</comment>
<dbReference type="Pfam" id="PF08245">
    <property type="entry name" value="Mur_ligase_M"/>
    <property type="match status" value="1"/>
</dbReference>
<comment type="function">
    <text evidence="10 11">Involved in cell wall formation. Catalyzes the final step in the synthesis of UDP-N-acetylmuramoyl-pentapeptide, the precursor of murein.</text>
</comment>
<dbReference type="GO" id="GO:0008360">
    <property type="term" value="P:regulation of cell shape"/>
    <property type="evidence" value="ECO:0007669"/>
    <property type="project" value="UniProtKB-KW"/>
</dbReference>
<name>A0A399D6I5_9BACT</name>
<dbReference type="UniPathway" id="UPA00219"/>
<gene>
    <name evidence="10" type="primary">murF</name>
    <name evidence="15" type="ORF">D1164_01995</name>
</gene>